<evidence type="ECO:0000313" key="6">
    <source>
        <dbReference type="EMBL" id="SFN54566.1"/>
    </source>
</evidence>
<keyword evidence="4" id="KW-0975">Bacterial flagellum</keyword>
<feature type="domain" description="Flagellin N-terminal" evidence="5">
    <location>
        <begin position="5"/>
        <end position="139"/>
    </location>
</feature>
<evidence type="ECO:0000256" key="3">
    <source>
        <dbReference type="ARBA" id="ARBA00005709"/>
    </source>
</evidence>
<dbReference type="AlphaFoldDB" id="A0A1I4ZWH2"/>
<dbReference type="OrthoDB" id="9768249at2"/>
<dbReference type="EMBL" id="FOVE01000011">
    <property type="protein sequence ID" value="SFN54566.1"/>
    <property type="molecule type" value="Genomic_DNA"/>
</dbReference>
<keyword evidence="6" id="KW-0966">Cell projection</keyword>
<evidence type="ECO:0000256" key="1">
    <source>
        <dbReference type="ARBA" id="ARBA00004365"/>
    </source>
</evidence>
<dbReference type="GO" id="GO:0009424">
    <property type="term" value="C:bacterial-type flagellum hook"/>
    <property type="evidence" value="ECO:0007669"/>
    <property type="project" value="InterPro"/>
</dbReference>
<proteinExistence type="inferred from homology"/>
<dbReference type="Gene3D" id="1.20.1330.10">
    <property type="entry name" value="f41 fragment of flagellin, N-terminal domain"/>
    <property type="match status" value="2"/>
</dbReference>
<comment type="subcellular location">
    <subcellularLocation>
        <location evidence="1">Bacterial flagellum</location>
    </subcellularLocation>
    <subcellularLocation>
        <location evidence="2">Secreted</location>
    </subcellularLocation>
</comment>
<dbReference type="NCBIfam" id="TIGR02550">
    <property type="entry name" value="flagell_flgL"/>
    <property type="match status" value="1"/>
</dbReference>
<dbReference type="GO" id="GO:0071973">
    <property type="term" value="P:bacterial-type flagellum-dependent cell motility"/>
    <property type="evidence" value="ECO:0007669"/>
    <property type="project" value="InterPro"/>
</dbReference>
<dbReference type="GO" id="GO:0005576">
    <property type="term" value="C:extracellular region"/>
    <property type="evidence" value="ECO:0007669"/>
    <property type="project" value="UniProtKB-SubCell"/>
</dbReference>
<accession>A0A1I4ZWH2</accession>
<dbReference type="SUPFAM" id="SSF64518">
    <property type="entry name" value="Phase 1 flagellin"/>
    <property type="match status" value="1"/>
</dbReference>
<evidence type="ECO:0000313" key="7">
    <source>
        <dbReference type="Proteomes" id="UP000242869"/>
    </source>
</evidence>
<dbReference type="STRING" id="83765.SAMN05660284_01747"/>
<sequence length="468" mass="49717">MRIATSTLFNVSRSGLQKHSVDQARLQEQLSTGKRILTPSDDPIASARVLTINQSASINTQYSTNSDSADSALRTTESTLSQVISVIQDVQTLAVNAGNPSLTVSEKKMLDSELQGRYQELLGLANGTDGNGVYLFSGFQNSKPFTETSYGNVTYNGDEGQRLIQISSGRQIPVSENGVDVFQRIKNGNGTFITAVAGNNGAVPTATNKGSGIISPGEVVDPSKWNAVTNKDVRVQFYWQANTADSTKPVITYDLIDNTTGNSLIDGTATAGHTSGPRAYVDGGDIEFKQLAGEVAVPAWDYGIKTSVSGTPVEIDPLTKAPAATTGNPPVANTAGAADSFSIKASTNVDLFTTLGNFTAALTSYTTDGAGKGQAAFQNQLNGVMQSLNNALNSVLTTQASIGARMKETESVQNTTEDLKLQYQKTLSTLEDLDYNAAISDFAMNQMLLDATRSSFSKVQDLSLFKYI</sequence>
<keyword evidence="6" id="KW-0969">Cilium</keyword>
<protein>
    <submittedName>
        <fullName evidence="6">Flagellar hook-associated protein 3 FlgL</fullName>
    </submittedName>
</protein>
<keyword evidence="6" id="KW-0282">Flagellum</keyword>
<comment type="similarity">
    <text evidence="3">Belongs to the bacterial flagellin family.</text>
</comment>
<reference evidence="7" key="1">
    <citation type="submission" date="2016-10" db="EMBL/GenBank/DDBJ databases">
        <authorList>
            <person name="Varghese N."/>
            <person name="Submissions S."/>
        </authorList>
    </citation>
    <scope>NUCLEOTIDE SEQUENCE [LARGE SCALE GENOMIC DNA]</scope>
    <source>
        <strain evidence="7">DSM 6150</strain>
    </source>
</reference>
<dbReference type="Proteomes" id="UP000242869">
    <property type="component" value="Unassembled WGS sequence"/>
</dbReference>
<organism evidence="6 7">
    <name type="scientific">Formivibrio citricus</name>
    <dbReference type="NCBI Taxonomy" id="83765"/>
    <lineage>
        <taxon>Bacteria</taxon>
        <taxon>Pseudomonadati</taxon>
        <taxon>Pseudomonadota</taxon>
        <taxon>Betaproteobacteria</taxon>
        <taxon>Neisseriales</taxon>
        <taxon>Chitinibacteraceae</taxon>
        <taxon>Formivibrio</taxon>
    </lineage>
</organism>
<dbReference type="InterPro" id="IPR001029">
    <property type="entry name" value="Flagellin_N"/>
</dbReference>
<dbReference type="InterPro" id="IPR001492">
    <property type="entry name" value="Flagellin"/>
</dbReference>
<name>A0A1I4ZWH2_9NEIS</name>
<dbReference type="PANTHER" id="PTHR42792">
    <property type="entry name" value="FLAGELLIN"/>
    <property type="match status" value="1"/>
</dbReference>
<keyword evidence="7" id="KW-1185">Reference proteome</keyword>
<gene>
    <name evidence="6" type="ORF">SAMN05660284_01747</name>
</gene>
<dbReference type="Pfam" id="PF00669">
    <property type="entry name" value="Flagellin_N"/>
    <property type="match status" value="1"/>
</dbReference>
<evidence type="ECO:0000259" key="5">
    <source>
        <dbReference type="Pfam" id="PF00669"/>
    </source>
</evidence>
<dbReference type="GO" id="GO:0005198">
    <property type="term" value="F:structural molecule activity"/>
    <property type="evidence" value="ECO:0007669"/>
    <property type="project" value="InterPro"/>
</dbReference>
<dbReference type="InterPro" id="IPR013384">
    <property type="entry name" value="Flagell_FlgL"/>
</dbReference>
<dbReference type="PANTHER" id="PTHR42792:SF1">
    <property type="entry name" value="FLAGELLAR HOOK-ASSOCIATED PROTEIN 3"/>
    <property type="match status" value="1"/>
</dbReference>
<evidence type="ECO:0000256" key="2">
    <source>
        <dbReference type="ARBA" id="ARBA00004613"/>
    </source>
</evidence>
<dbReference type="RefSeq" id="WP_091194616.1">
    <property type="nucleotide sequence ID" value="NZ_FOVE01000011.1"/>
</dbReference>
<evidence type="ECO:0000256" key="4">
    <source>
        <dbReference type="ARBA" id="ARBA00023143"/>
    </source>
</evidence>